<comment type="caution">
    <text evidence="3">The sequence shown here is derived from an EMBL/GenBank/DDBJ whole genome shotgun (WGS) entry which is preliminary data.</text>
</comment>
<evidence type="ECO:0008006" key="5">
    <source>
        <dbReference type="Google" id="ProtNLM"/>
    </source>
</evidence>
<dbReference type="RefSeq" id="WP_157425717.1">
    <property type="nucleotide sequence ID" value="NZ_BAAANK010000001.1"/>
</dbReference>
<feature type="domain" description="S-adenosylmethionine-dependent methyltransferase Rv2258c-like winged HTH" evidence="2">
    <location>
        <begin position="47"/>
        <end position="123"/>
    </location>
</feature>
<protein>
    <recommendedName>
        <fullName evidence="5">Methyltransferase domain-containing protein</fullName>
    </recommendedName>
</protein>
<evidence type="ECO:0000313" key="3">
    <source>
        <dbReference type="EMBL" id="GAA1822720.1"/>
    </source>
</evidence>
<evidence type="ECO:0000313" key="4">
    <source>
        <dbReference type="Proteomes" id="UP001501746"/>
    </source>
</evidence>
<dbReference type="Pfam" id="PF13847">
    <property type="entry name" value="Methyltransf_31"/>
    <property type="match status" value="1"/>
</dbReference>
<dbReference type="PANTHER" id="PTHR45128">
    <property type="entry name" value="METHYLTRANSFERASE TYPE 11"/>
    <property type="match status" value="1"/>
</dbReference>
<dbReference type="Gene3D" id="1.10.10.10">
    <property type="entry name" value="Winged helix-like DNA-binding domain superfamily/Winged helix DNA-binding domain"/>
    <property type="match status" value="1"/>
</dbReference>
<dbReference type="InterPro" id="IPR029063">
    <property type="entry name" value="SAM-dependent_MTases_sf"/>
</dbReference>
<dbReference type="CDD" id="cd02440">
    <property type="entry name" value="AdoMet_MTases"/>
    <property type="match status" value="1"/>
</dbReference>
<accession>A0ABN2MFG5</accession>
<dbReference type="InterPro" id="IPR025714">
    <property type="entry name" value="Methyltranfer_dom"/>
</dbReference>
<gene>
    <name evidence="3" type="ORF">GCM10009750_01430</name>
</gene>
<evidence type="ECO:0000259" key="2">
    <source>
        <dbReference type="Pfam" id="PF21320"/>
    </source>
</evidence>
<dbReference type="InterPro" id="IPR053173">
    <property type="entry name" value="SAM-binding_MTase"/>
</dbReference>
<dbReference type="InterPro" id="IPR036390">
    <property type="entry name" value="WH_DNA-bd_sf"/>
</dbReference>
<sequence>MSLVDAVISTGGSAVDDVVDRDSEKADEQAVEEFAGWVFDRFLGAMETLSIHIGSDFGLYDALRGAPATAAELAARTGIDRRYAREWLEQQATAGILDVDVERGGDGVGPGFRLPAAQAEVLTDRASLGYSAPLADMFAAVALRMPDLTDAYRSGRGIPWSAFGAAVRDAQGDINRPWFENVLAKALASVPRVHDVLSRPDAGIADVACGHGWSTIGLARAYPDAIVDGFDIDAPAIEAAHEHAAGLENVTFSELRGEQLADEGHDRYDAAFVFEALHDMPDPVAVLSSIRRAVRSDGVVVVMDEAVAETFSPPGDATERAMYGYSLLICLPDSMSTPDSVATGTVMRHATLERYAIEAGFSAVSILPIDGFAAFRFYLLER</sequence>
<feature type="domain" description="Methyltransferase" evidence="1">
    <location>
        <begin position="205"/>
        <end position="308"/>
    </location>
</feature>
<reference evidence="3 4" key="1">
    <citation type="journal article" date="2019" name="Int. J. Syst. Evol. Microbiol.">
        <title>The Global Catalogue of Microorganisms (GCM) 10K type strain sequencing project: providing services to taxonomists for standard genome sequencing and annotation.</title>
        <authorList>
            <consortium name="The Broad Institute Genomics Platform"/>
            <consortium name="The Broad Institute Genome Sequencing Center for Infectious Disease"/>
            <person name="Wu L."/>
            <person name="Ma J."/>
        </authorList>
    </citation>
    <scope>NUCLEOTIDE SEQUENCE [LARGE SCALE GENOMIC DNA]</scope>
    <source>
        <strain evidence="3 4">JCM 14323</strain>
    </source>
</reference>
<dbReference type="InterPro" id="IPR048711">
    <property type="entry name" value="WHD_Rv2258c"/>
</dbReference>
<name>A0ABN2MFG5_9MICO</name>
<keyword evidence="4" id="KW-1185">Reference proteome</keyword>
<dbReference type="SUPFAM" id="SSF46785">
    <property type="entry name" value="Winged helix' DNA-binding domain"/>
    <property type="match status" value="1"/>
</dbReference>
<dbReference type="EMBL" id="BAAANK010000001">
    <property type="protein sequence ID" value="GAA1822720.1"/>
    <property type="molecule type" value="Genomic_DNA"/>
</dbReference>
<dbReference type="Gene3D" id="3.40.50.150">
    <property type="entry name" value="Vaccinia Virus protein VP39"/>
    <property type="match status" value="1"/>
</dbReference>
<dbReference type="PANTHER" id="PTHR45128:SF2">
    <property type="entry name" value="METHYLTRANSFERASE DOMAIN-CONTAINING PROTEIN"/>
    <property type="match status" value="1"/>
</dbReference>
<dbReference type="Proteomes" id="UP001501746">
    <property type="component" value="Unassembled WGS sequence"/>
</dbReference>
<dbReference type="InterPro" id="IPR036388">
    <property type="entry name" value="WH-like_DNA-bd_sf"/>
</dbReference>
<dbReference type="Pfam" id="PF21320">
    <property type="entry name" value="WHD_Rv2258c"/>
    <property type="match status" value="1"/>
</dbReference>
<dbReference type="SUPFAM" id="SSF53335">
    <property type="entry name" value="S-adenosyl-L-methionine-dependent methyltransferases"/>
    <property type="match status" value="1"/>
</dbReference>
<evidence type="ECO:0000259" key="1">
    <source>
        <dbReference type="Pfam" id="PF13847"/>
    </source>
</evidence>
<organism evidence="3 4">
    <name type="scientific">Agromyces salentinus</name>
    <dbReference type="NCBI Taxonomy" id="269421"/>
    <lineage>
        <taxon>Bacteria</taxon>
        <taxon>Bacillati</taxon>
        <taxon>Actinomycetota</taxon>
        <taxon>Actinomycetes</taxon>
        <taxon>Micrococcales</taxon>
        <taxon>Microbacteriaceae</taxon>
        <taxon>Agromyces</taxon>
    </lineage>
</organism>
<proteinExistence type="predicted"/>